<evidence type="ECO:0000313" key="1">
    <source>
        <dbReference type="EMBL" id="TQL77835.1"/>
    </source>
</evidence>
<proteinExistence type="predicted"/>
<evidence type="ECO:0000313" key="2">
    <source>
        <dbReference type="Proteomes" id="UP000317043"/>
    </source>
</evidence>
<sequence>MTVADDAKTLIMMTITKDSDSPEEIADRLGDERVFPLMSAAMAVAATRRFPEGSDLAEINTFVSDLSERFPDGGDVLKPTVAEAVIRTARGEDGRLEGLSINDVVPLLFLLTYAIMSEQNLSPAETETYVQEVLTMSGVS</sequence>
<name>A0A543AZ29_9ACTN</name>
<organism evidence="1 2">
    <name type="scientific">Stackebrandtia endophytica</name>
    <dbReference type="NCBI Taxonomy" id="1496996"/>
    <lineage>
        <taxon>Bacteria</taxon>
        <taxon>Bacillati</taxon>
        <taxon>Actinomycetota</taxon>
        <taxon>Actinomycetes</taxon>
        <taxon>Glycomycetales</taxon>
        <taxon>Glycomycetaceae</taxon>
        <taxon>Stackebrandtia</taxon>
    </lineage>
</organism>
<reference evidence="1 2" key="1">
    <citation type="submission" date="2019-06" db="EMBL/GenBank/DDBJ databases">
        <title>Sequencing the genomes of 1000 actinobacteria strains.</title>
        <authorList>
            <person name="Klenk H.-P."/>
        </authorList>
    </citation>
    <scope>NUCLEOTIDE SEQUENCE [LARGE SCALE GENOMIC DNA]</scope>
    <source>
        <strain evidence="1 2">DSM 45928</strain>
    </source>
</reference>
<comment type="caution">
    <text evidence="1">The sequence shown here is derived from an EMBL/GenBank/DDBJ whole genome shotgun (WGS) entry which is preliminary data.</text>
</comment>
<dbReference type="InParanoid" id="A0A543AZ29"/>
<dbReference type="Proteomes" id="UP000317043">
    <property type="component" value="Unassembled WGS sequence"/>
</dbReference>
<dbReference type="AlphaFoldDB" id="A0A543AZ29"/>
<protein>
    <submittedName>
        <fullName evidence="1">Uncharacterized protein</fullName>
    </submittedName>
</protein>
<dbReference type="EMBL" id="VFOW01000001">
    <property type="protein sequence ID" value="TQL77835.1"/>
    <property type="molecule type" value="Genomic_DNA"/>
</dbReference>
<accession>A0A543AZ29</accession>
<dbReference type="OrthoDB" id="5197529at2"/>
<gene>
    <name evidence="1" type="ORF">FB566_3402</name>
</gene>
<keyword evidence="2" id="KW-1185">Reference proteome</keyword>
<dbReference type="RefSeq" id="WP_142041331.1">
    <property type="nucleotide sequence ID" value="NZ_JBHTGS010000001.1"/>
</dbReference>